<evidence type="ECO:0000256" key="5">
    <source>
        <dbReference type="ARBA" id="ARBA00023004"/>
    </source>
</evidence>
<evidence type="ECO:0000256" key="3">
    <source>
        <dbReference type="ARBA" id="ARBA00022691"/>
    </source>
</evidence>
<sequence length="271" mass="31344">MVDFMRFIGVTKNALTAGPGKRLELFTKGCIRGVVSPCEGCFNQTTWTFEGKYRKLTINEIIEIIDRDAWNRQVTFCGGEPILQGRAIGKVAKELKKKDPTFHIVMYTMYKLDVLMKHGLNFYWSKERHQDAMLEQLKDYSASFEIKKTDAEGNPTLVKFEILTTDDVLELMRYIDIIVDGEYKHEQRLTIAKYMHDGGFIGSANQRVIFASETMTRQNKDNQFIYKYADEYMNEFNSSNHCKACGGSTQTEDYCSSLCENRYKKHLDESL</sequence>
<dbReference type="EMBL" id="QWEH01000007">
    <property type="protein sequence ID" value="RHW31904.1"/>
    <property type="molecule type" value="Genomic_DNA"/>
</dbReference>
<evidence type="ECO:0000313" key="7">
    <source>
        <dbReference type="EMBL" id="RHW31904.1"/>
    </source>
</evidence>
<dbReference type="SFLD" id="SFLDS00029">
    <property type="entry name" value="Radical_SAM"/>
    <property type="match status" value="1"/>
</dbReference>
<dbReference type="InterPro" id="IPR034457">
    <property type="entry name" value="Organic_radical-activating"/>
</dbReference>
<dbReference type="PANTHER" id="PTHR30352">
    <property type="entry name" value="PYRUVATE FORMATE-LYASE-ACTIVATING ENZYME"/>
    <property type="match status" value="1"/>
</dbReference>
<dbReference type="GO" id="GO:0003824">
    <property type="term" value="F:catalytic activity"/>
    <property type="evidence" value="ECO:0007669"/>
    <property type="project" value="InterPro"/>
</dbReference>
<dbReference type="Gene3D" id="3.20.20.70">
    <property type="entry name" value="Aldolase class I"/>
    <property type="match status" value="1"/>
</dbReference>
<dbReference type="Proteomes" id="UP000285456">
    <property type="component" value="Unassembled WGS sequence"/>
</dbReference>
<keyword evidence="6" id="KW-0411">Iron-sulfur</keyword>
<evidence type="ECO:0000256" key="6">
    <source>
        <dbReference type="ARBA" id="ARBA00023014"/>
    </source>
</evidence>
<evidence type="ECO:0000256" key="4">
    <source>
        <dbReference type="ARBA" id="ARBA00022723"/>
    </source>
</evidence>
<keyword evidence="8" id="KW-1185">Reference proteome</keyword>
<evidence type="ECO:0000313" key="8">
    <source>
        <dbReference type="Proteomes" id="UP000285456"/>
    </source>
</evidence>
<protein>
    <submittedName>
        <fullName evidence="7">Radical SAM protein</fullName>
    </submittedName>
</protein>
<dbReference type="InterPro" id="IPR007197">
    <property type="entry name" value="rSAM"/>
</dbReference>
<proteinExistence type="predicted"/>
<name>A0A417YGL3_9BACI</name>
<dbReference type="GO" id="GO:0046872">
    <property type="term" value="F:metal ion binding"/>
    <property type="evidence" value="ECO:0007669"/>
    <property type="project" value="UniProtKB-KW"/>
</dbReference>
<keyword evidence="5" id="KW-0408">Iron</keyword>
<comment type="cofactor">
    <cofactor evidence="1">
        <name>[4Fe-4S] cluster</name>
        <dbReference type="ChEBI" id="CHEBI:49883"/>
    </cofactor>
</comment>
<keyword evidence="4" id="KW-0479">Metal-binding</keyword>
<evidence type="ECO:0000256" key="1">
    <source>
        <dbReference type="ARBA" id="ARBA00001966"/>
    </source>
</evidence>
<dbReference type="GO" id="GO:0051539">
    <property type="term" value="F:4 iron, 4 sulfur cluster binding"/>
    <property type="evidence" value="ECO:0007669"/>
    <property type="project" value="UniProtKB-KW"/>
</dbReference>
<keyword evidence="3" id="KW-0949">S-adenosyl-L-methionine</keyword>
<gene>
    <name evidence="7" type="ORF">D1B32_11740</name>
</gene>
<dbReference type="Pfam" id="PF13353">
    <property type="entry name" value="Fer4_12"/>
    <property type="match status" value="1"/>
</dbReference>
<organism evidence="7 8">
    <name type="scientific">Oceanobacillus profundus</name>
    <dbReference type="NCBI Taxonomy" id="372463"/>
    <lineage>
        <taxon>Bacteria</taxon>
        <taxon>Bacillati</taxon>
        <taxon>Bacillota</taxon>
        <taxon>Bacilli</taxon>
        <taxon>Bacillales</taxon>
        <taxon>Bacillaceae</taxon>
        <taxon>Oceanobacillus</taxon>
    </lineage>
</organism>
<dbReference type="OrthoDB" id="9782387at2"/>
<dbReference type="RefSeq" id="WP_118889462.1">
    <property type="nucleotide sequence ID" value="NZ_PHUT01000007.1"/>
</dbReference>
<keyword evidence="2" id="KW-0004">4Fe-4S</keyword>
<reference evidence="7 8" key="1">
    <citation type="journal article" date="2007" name="Int. J. Syst. Evol. Microbiol.">
        <title>Oceanobacillus profundus sp. nov., isolated from a deep-sea sediment core.</title>
        <authorList>
            <person name="Kim Y.G."/>
            <person name="Choi D.H."/>
            <person name="Hyun S."/>
            <person name="Cho B.C."/>
        </authorList>
    </citation>
    <scope>NUCLEOTIDE SEQUENCE [LARGE SCALE GENOMIC DNA]</scope>
    <source>
        <strain evidence="7 8">DSM 18246</strain>
    </source>
</reference>
<accession>A0A417YGL3</accession>
<dbReference type="SUPFAM" id="SSF102114">
    <property type="entry name" value="Radical SAM enzymes"/>
    <property type="match status" value="1"/>
</dbReference>
<dbReference type="AlphaFoldDB" id="A0A417YGL3"/>
<dbReference type="InterPro" id="IPR058240">
    <property type="entry name" value="rSAM_sf"/>
</dbReference>
<evidence type="ECO:0000256" key="2">
    <source>
        <dbReference type="ARBA" id="ARBA00022485"/>
    </source>
</evidence>
<comment type="caution">
    <text evidence="7">The sequence shown here is derived from an EMBL/GenBank/DDBJ whole genome shotgun (WGS) entry which is preliminary data.</text>
</comment>
<dbReference type="InterPro" id="IPR013785">
    <property type="entry name" value="Aldolase_TIM"/>
</dbReference>